<comment type="caution">
    <text evidence="3">The sequence shown here is derived from an EMBL/GenBank/DDBJ whole genome shotgun (WGS) entry which is preliminary data.</text>
</comment>
<evidence type="ECO:0000313" key="4">
    <source>
        <dbReference type="Proteomes" id="UP001239445"/>
    </source>
</evidence>
<organism evidence="3 4">
    <name type="scientific">Echria macrotheca</name>
    <dbReference type="NCBI Taxonomy" id="438768"/>
    <lineage>
        <taxon>Eukaryota</taxon>
        <taxon>Fungi</taxon>
        <taxon>Dikarya</taxon>
        <taxon>Ascomycota</taxon>
        <taxon>Pezizomycotina</taxon>
        <taxon>Sordariomycetes</taxon>
        <taxon>Sordariomycetidae</taxon>
        <taxon>Sordariales</taxon>
        <taxon>Schizotheciaceae</taxon>
        <taxon>Echria</taxon>
    </lineage>
</organism>
<dbReference type="AlphaFoldDB" id="A0AAJ0BN26"/>
<evidence type="ECO:0000256" key="1">
    <source>
        <dbReference type="SAM" id="Coils"/>
    </source>
</evidence>
<gene>
    <name evidence="3" type="ORF">QBC47DRAFT_296</name>
</gene>
<keyword evidence="2" id="KW-0472">Membrane</keyword>
<name>A0AAJ0BN26_9PEZI</name>
<dbReference type="EMBL" id="MU839827">
    <property type="protein sequence ID" value="KAK1760069.1"/>
    <property type="molecule type" value="Genomic_DNA"/>
</dbReference>
<keyword evidence="4" id="KW-1185">Reference proteome</keyword>
<evidence type="ECO:0000256" key="2">
    <source>
        <dbReference type="SAM" id="Phobius"/>
    </source>
</evidence>
<reference evidence="3" key="1">
    <citation type="submission" date="2023-06" db="EMBL/GenBank/DDBJ databases">
        <title>Genome-scale phylogeny and comparative genomics of the fungal order Sordariales.</title>
        <authorList>
            <consortium name="Lawrence Berkeley National Laboratory"/>
            <person name="Hensen N."/>
            <person name="Bonometti L."/>
            <person name="Westerberg I."/>
            <person name="Brannstrom I.O."/>
            <person name="Guillou S."/>
            <person name="Cros-Aarteil S."/>
            <person name="Calhoun S."/>
            <person name="Haridas S."/>
            <person name="Kuo A."/>
            <person name="Mondo S."/>
            <person name="Pangilinan J."/>
            <person name="Riley R."/>
            <person name="Labutti K."/>
            <person name="Andreopoulos B."/>
            <person name="Lipzen A."/>
            <person name="Chen C."/>
            <person name="Yanf M."/>
            <person name="Daum C."/>
            <person name="Ng V."/>
            <person name="Clum A."/>
            <person name="Steindorff A."/>
            <person name="Ohm R."/>
            <person name="Martin F."/>
            <person name="Silar P."/>
            <person name="Natvig D."/>
            <person name="Lalanne C."/>
            <person name="Gautier V."/>
            <person name="Ament-Velasquez S.L."/>
            <person name="Kruys A."/>
            <person name="Hutchinson M.I."/>
            <person name="Powell A.J."/>
            <person name="Barry K."/>
            <person name="Miller A.N."/>
            <person name="Grigoriev I.V."/>
            <person name="Debuchy R."/>
            <person name="Gladieux P."/>
            <person name="Thoren M.H."/>
            <person name="Johannesson H."/>
        </authorList>
    </citation>
    <scope>NUCLEOTIDE SEQUENCE</scope>
    <source>
        <strain evidence="3">PSN4</strain>
    </source>
</reference>
<evidence type="ECO:0000313" key="3">
    <source>
        <dbReference type="EMBL" id="KAK1760069.1"/>
    </source>
</evidence>
<accession>A0AAJ0BN26</accession>
<feature type="coiled-coil region" evidence="1">
    <location>
        <begin position="247"/>
        <end position="274"/>
    </location>
</feature>
<dbReference type="Gene3D" id="1.20.58.340">
    <property type="entry name" value="Magnesium transport protein CorA, transmembrane region"/>
    <property type="match status" value="1"/>
</dbReference>
<proteinExistence type="predicted"/>
<keyword evidence="2" id="KW-0812">Transmembrane</keyword>
<keyword evidence="2" id="KW-1133">Transmembrane helix</keyword>
<dbReference type="Proteomes" id="UP001239445">
    <property type="component" value="Unassembled WGS sequence"/>
</dbReference>
<sequence length="457" mass="51350">MDWPLDDPTFSGEDLDNVFIYASRGRTGVCRFVGDEDLSERSLDGEDLLPWLQDMASKRGTPGIVALLGDSAETNLKGVHNPQALRNLPFTRQEFEQVINLFSLHGDTARVINRSDFAFFSDVVPLTGPGKAIYYCCRTDGTYPGDLAVSAVFFPETGHTAAIVLGSSDRLSDELAGRIENSEEAFVHPLLLFGILIEVEKKRHLRLVDTKVYHLLKRVHVLSHMNKISSTSEISSENYSVDLWIEVSRLRIALRAWQQELAKVEEHITMLERDFLTRPAVYDAASSAGSNSDGSMTETLGPTLWRDSAIVTGRRMQKRLREIKTEYDLKVQECTMVLDGMALSTQLSWSQIGYQDTQANLEIAKDTRQDSSQMRSIAFLTMLFLPATFIASFFSTTFFNFQPSESESVLSPYIWIYPVVTIAVTAIVMFFWIYFTKRRRDQAPSLKSAAIDGGAMV</sequence>
<feature type="transmembrane region" description="Helical" evidence="2">
    <location>
        <begin position="413"/>
        <end position="435"/>
    </location>
</feature>
<protein>
    <submittedName>
        <fullName evidence="3">Uncharacterized protein</fullName>
    </submittedName>
</protein>
<feature type="transmembrane region" description="Helical" evidence="2">
    <location>
        <begin position="377"/>
        <end position="401"/>
    </location>
</feature>
<keyword evidence="1" id="KW-0175">Coiled coil</keyword>